<dbReference type="GO" id="GO:0006355">
    <property type="term" value="P:regulation of DNA-templated transcription"/>
    <property type="evidence" value="ECO:0007669"/>
    <property type="project" value="InterPro"/>
</dbReference>
<dbReference type="RefSeq" id="WP_102950061.1">
    <property type="nucleotide sequence ID" value="NZ_CP024847.1"/>
</dbReference>
<name>A0A2I7N2T7_9NEIS</name>
<protein>
    <submittedName>
        <fullName evidence="1">Uncharacterized protein</fullName>
    </submittedName>
</protein>
<dbReference type="KEGG" id="nba:CUN60_00100"/>
<proteinExistence type="predicted"/>
<dbReference type="InterPro" id="IPR016032">
    <property type="entry name" value="Sig_transdc_resp-reg_C-effctor"/>
</dbReference>
<dbReference type="SUPFAM" id="SSF46894">
    <property type="entry name" value="C-terminal effector domain of the bipartite response regulators"/>
    <property type="match status" value="1"/>
</dbReference>
<evidence type="ECO:0000313" key="1">
    <source>
        <dbReference type="EMBL" id="AUR50761.1"/>
    </source>
</evidence>
<organism evidence="1 2">
    <name type="scientific">Aquella oligotrophica</name>
    <dbReference type="NCBI Taxonomy" id="2067065"/>
    <lineage>
        <taxon>Bacteria</taxon>
        <taxon>Pseudomonadati</taxon>
        <taxon>Pseudomonadota</taxon>
        <taxon>Betaproteobacteria</taxon>
        <taxon>Neisseriales</taxon>
        <taxon>Neisseriaceae</taxon>
        <taxon>Aquella</taxon>
    </lineage>
</organism>
<dbReference type="AlphaFoldDB" id="A0A2I7N2T7"/>
<dbReference type="Proteomes" id="UP000236655">
    <property type="component" value="Chromosome"/>
</dbReference>
<dbReference type="OrthoDB" id="9797341at2"/>
<reference evidence="2" key="1">
    <citation type="submission" date="2017-11" db="EMBL/GenBank/DDBJ databases">
        <authorList>
            <person name="Chan K.G."/>
            <person name="Lee L.S."/>
        </authorList>
    </citation>
    <scope>NUCLEOTIDE SEQUENCE [LARGE SCALE GENOMIC DNA]</scope>
    <source>
        <strain evidence="2">DSM 100970</strain>
    </source>
</reference>
<dbReference type="InterPro" id="IPR036388">
    <property type="entry name" value="WH-like_DNA-bd_sf"/>
</dbReference>
<accession>A0A2I7N2T7</accession>
<evidence type="ECO:0000313" key="2">
    <source>
        <dbReference type="Proteomes" id="UP000236655"/>
    </source>
</evidence>
<gene>
    <name evidence="1" type="ORF">CUN60_00100</name>
</gene>
<keyword evidence="2" id="KW-1185">Reference proteome</keyword>
<dbReference type="GO" id="GO:0003677">
    <property type="term" value="F:DNA binding"/>
    <property type="evidence" value="ECO:0007669"/>
    <property type="project" value="InterPro"/>
</dbReference>
<sequence>MNDVEYLGKIVESIKMLYADEYVMIFNNQHQIIYVTNPMSKLILGPKAKDKEDLLHGKAIHELPHPIAAEKHDYLKTIMPRPKEISLIMVDQYFNEDFELIPGILAATNKSIINPDTENIAGFMCSYKINPEFSVKQLHTLIDHANFELTKADKRGKPTELELTPRQQHVLVLILKNMSAKEIAAYLSEVEQRSISHMTIHNIINGQLFKKFEVMNIHQLQQKVFATNYHHKLIQSLLFKQLILIS</sequence>
<dbReference type="Gene3D" id="1.10.10.10">
    <property type="entry name" value="Winged helix-like DNA-binding domain superfamily/Winged helix DNA-binding domain"/>
    <property type="match status" value="1"/>
</dbReference>
<dbReference type="EMBL" id="CP024847">
    <property type="protein sequence ID" value="AUR50761.1"/>
    <property type="molecule type" value="Genomic_DNA"/>
</dbReference>